<evidence type="ECO:0000313" key="1">
    <source>
        <dbReference type="EMBL" id="SBW26867.1"/>
    </source>
</evidence>
<reference evidence="1 2" key="1">
    <citation type="submission" date="2016-04" db="EMBL/GenBank/DDBJ databases">
        <authorList>
            <person name="Mornico D."/>
        </authorList>
    </citation>
    <scope>NUCLEOTIDE SEQUENCE [LARGE SCALE GENOMIC DNA]</scope>
    <source>
        <strain evidence="1 2">A121</strain>
    </source>
</reference>
<comment type="caution">
    <text evidence="1">The sequence shown here is derived from an EMBL/GenBank/DDBJ whole genome shotgun (WGS) entry which is preliminary data.</text>
</comment>
<organism evidence="1 2">
    <name type="scientific">Citrobacter europaeus</name>
    <dbReference type="NCBI Taxonomy" id="1914243"/>
    <lineage>
        <taxon>Bacteria</taxon>
        <taxon>Pseudomonadati</taxon>
        <taxon>Pseudomonadota</taxon>
        <taxon>Gammaproteobacteria</taxon>
        <taxon>Enterobacterales</taxon>
        <taxon>Enterobacteriaceae</taxon>
        <taxon>Citrobacter</taxon>
    </lineage>
</organism>
<gene>
    <name evidence="1" type="ORF">BN4901_3552</name>
</gene>
<protein>
    <submittedName>
        <fullName evidence="1">Uncharacterized protein</fullName>
    </submittedName>
</protein>
<dbReference type="Proteomes" id="UP000195338">
    <property type="component" value="Unassembled WGS sequence"/>
</dbReference>
<sequence>MIFLLLDFYHKKGSRVMLSTDSIKRLPLPFNMKYYQYK</sequence>
<evidence type="ECO:0000313" key="2">
    <source>
        <dbReference type="Proteomes" id="UP000195338"/>
    </source>
</evidence>
<accession>A0ABY0JSP6</accession>
<proteinExistence type="predicted"/>
<dbReference type="EMBL" id="FLUX01000037">
    <property type="protein sequence ID" value="SBW26867.1"/>
    <property type="molecule type" value="Genomic_DNA"/>
</dbReference>
<name>A0ABY0JSP6_9ENTR</name>
<keyword evidence="2" id="KW-1185">Reference proteome</keyword>